<keyword evidence="2 6" id="KW-0812">Transmembrane</keyword>
<feature type="transmembrane region" description="Helical" evidence="6">
    <location>
        <begin position="15"/>
        <end position="34"/>
    </location>
</feature>
<evidence type="ECO:0000256" key="4">
    <source>
        <dbReference type="ARBA" id="ARBA00023136"/>
    </source>
</evidence>
<dbReference type="Proteomes" id="UP001175000">
    <property type="component" value="Unassembled WGS sequence"/>
</dbReference>
<feature type="domain" description="Rhodopsin" evidence="7">
    <location>
        <begin position="47"/>
        <end position="217"/>
    </location>
</feature>
<feature type="transmembrane region" description="Helical" evidence="6">
    <location>
        <begin position="72"/>
        <end position="90"/>
    </location>
</feature>
<protein>
    <recommendedName>
        <fullName evidence="7">Rhodopsin domain-containing protein</fullName>
    </recommendedName>
</protein>
<sequence>DPARASEFRGYEVTIANIICVVIAVVLVALRIYTRLAIVRKRFWEDLAIGAAVLSILLQFTRVSVTPLDKRLFQAATGINCLGYTVFIVLRAVRCLPFESQWTPGMPGVLCLFPSTWFVFASQAWNMFMDFVILLAPLLVLRHSSAPMLQRVLIGIVLAFGAAACIISIVRLQTLLPSARSTDPTWDQVPSVIFAIIEINVGISCAAVVTLRPLYRRLRGAFRGPSDNPPSESDLINTP</sequence>
<comment type="caution">
    <text evidence="8">The sequence shown here is derived from an EMBL/GenBank/DDBJ whole genome shotgun (WGS) entry which is preliminary data.</text>
</comment>
<name>A0AA39WZ12_9PEZI</name>
<accession>A0AA39WZ12</accession>
<reference evidence="8" key="1">
    <citation type="submission" date="2023-06" db="EMBL/GenBank/DDBJ databases">
        <title>Genome-scale phylogeny and comparative genomics of the fungal order Sordariales.</title>
        <authorList>
            <consortium name="Lawrence Berkeley National Laboratory"/>
            <person name="Hensen N."/>
            <person name="Bonometti L."/>
            <person name="Westerberg I."/>
            <person name="Brannstrom I.O."/>
            <person name="Guillou S."/>
            <person name="Cros-Aarteil S."/>
            <person name="Calhoun S."/>
            <person name="Haridas S."/>
            <person name="Kuo A."/>
            <person name="Mondo S."/>
            <person name="Pangilinan J."/>
            <person name="Riley R."/>
            <person name="Labutti K."/>
            <person name="Andreopoulos B."/>
            <person name="Lipzen A."/>
            <person name="Chen C."/>
            <person name="Yanf M."/>
            <person name="Daum C."/>
            <person name="Ng V."/>
            <person name="Clum A."/>
            <person name="Steindorff A."/>
            <person name="Ohm R."/>
            <person name="Martin F."/>
            <person name="Silar P."/>
            <person name="Natvig D."/>
            <person name="Lalanne C."/>
            <person name="Gautier V."/>
            <person name="Ament-Velasquez S.L."/>
            <person name="Kruys A."/>
            <person name="Hutchinson M.I."/>
            <person name="Powell A.J."/>
            <person name="Barry K."/>
            <person name="Miller A.N."/>
            <person name="Grigoriev I.V."/>
            <person name="Debuchy R."/>
            <person name="Gladieux P."/>
            <person name="Thoren M.H."/>
            <person name="Johannesson H."/>
        </authorList>
    </citation>
    <scope>NUCLEOTIDE SEQUENCE</scope>
    <source>
        <strain evidence="8">CBS 606.72</strain>
    </source>
</reference>
<keyword evidence="3 6" id="KW-1133">Transmembrane helix</keyword>
<comment type="subcellular location">
    <subcellularLocation>
        <location evidence="1">Membrane</location>
        <topology evidence="1">Multi-pass membrane protein</topology>
    </subcellularLocation>
</comment>
<feature type="transmembrane region" description="Helical" evidence="6">
    <location>
        <begin position="125"/>
        <end position="141"/>
    </location>
</feature>
<feature type="transmembrane region" description="Helical" evidence="6">
    <location>
        <begin position="153"/>
        <end position="172"/>
    </location>
</feature>
<evidence type="ECO:0000256" key="6">
    <source>
        <dbReference type="SAM" id="Phobius"/>
    </source>
</evidence>
<organism evidence="8 9">
    <name type="scientific">Immersiella caudata</name>
    <dbReference type="NCBI Taxonomy" id="314043"/>
    <lineage>
        <taxon>Eukaryota</taxon>
        <taxon>Fungi</taxon>
        <taxon>Dikarya</taxon>
        <taxon>Ascomycota</taxon>
        <taxon>Pezizomycotina</taxon>
        <taxon>Sordariomycetes</taxon>
        <taxon>Sordariomycetidae</taxon>
        <taxon>Sordariales</taxon>
        <taxon>Lasiosphaeriaceae</taxon>
        <taxon>Immersiella</taxon>
    </lineage>
</organism>
<keyword evidence="9" id="KW-1185">Reference proteome</keyword>
<dbReference type="Pfam" id="PF20684">
    <property type="entry name" value="Fung_rhodopsin"/>
    <property type="match status" value="1"/>
</dbReference>
<gene>
    <name evidence="8" type="ORF">B0T14DRAFT_392044</name>
</gene>
<dbReference type="GO" id="GO:0016020">
    <property type="term" value="C:membrane"/>
    <property type="evidence" value="ECO:0007669"/>
    <property type="project" value="UniProtKB-SubCell"/>
</dbReference>
<evidence type="ECO:0000256" key="2">
    <source>
        <dbReference type="ARBA" id="ARBA00022692"/>
    </source>
</evidence>
<evidence type="ECO:0000256" key="1">
    <source>
        <dbReference type="ARBA" id="ARBA00004141"/>
    </source>
</evidence>
<feature type="non-terminal residue" evidence="8">
    <location>
        <position position="239"/>
    </location>
</feature>
<evidence type="ECO:0000259" key="7">
    <source>
        <dbReference type="Pfam" id="PF20684"/>
    </source>
</evidence>
<proteinExistence type="inferred from homology"/>
<dbReference type="AlphaFoldDB" id="A0AA39WZ12"/>
<feature type="transmembrane region" description="Helical" evidence="6">
    <location>
        <begin position="192"/>
        <end position="215"/>
    </location>
</feature>
<dbReference type="PANTHER" id="PTHR33048:SF47">
    <property type="entry name" value="INTEGRAL MEMBRANE PROTEIN-RELATED"/>
    <property type="match status" value="1"/>
</dbReference>
<evidence type="ECO:0000313" key="9">
    <source>
        <dbReference type="Proteomes" id="UP001175000"/>
    </source>
</evidence>
<evidence type="ECO:0000256" key="3">
    <source>
        <dbReference type="ARBA" id="ARBA00022989"/>
    </source>
</evidence>
<dbReference type="InterPro" id="IPR049326">
    <property type="entry name" value="Rhodopsin_dom_fungi"/>
</dbReference>
<evidence type="ECO:0000313" key="8">
    <source>
        <dbReference type="EMBL" id="KAK0624243.1"/>
    </source>
</evidence>
<dbReference type="InterPro" id="IPR052337">
    <property type="entry name" value="SAT4-like"/>
</dbReference>
<dbReference type="EMBL" id="JAULSU010000003">
    <property type="protein sequence ID" value="KAK0624243.1"/>
    <property type="molecule type" value="Genomic_DNA"/>
</dbReference>
<keyword evidence="4 6" id="KW-0472">Membrane</keyword>
<comment type="similarity">
    <text evidence="5">Belongs to the SAT4 family.</text>
</comment>
<dbReference type="PANTHER" id="PTHR33048">
    <property type="entry name" value="PTH11-LIKE INTEGRAL MEMBRANE PROTEIN (AFU_ORTHOLOGUE AFUA_5G11245)"/>
    <property type="match status" value="1"/>
</dbReference>
<feature type="non-terminal residue" evidence="8">
    <location>
        <position position="1"/>
    </location>
</feature>
<evidence type="ECO:0000256" key="5">
    <source>
        <dbReference type="ARBA" id="ARBA00038359"/>
    </source>
</evidence>